<evidence type="ECO:0000256" key="1">
    <source>
        <dbReference type="SAM" id="Coils"/>
    </source>
</evidence>
<organism evidence="4 5">
    <name type="scientific">Dendrobium nobile</name>
    <name type="common">Orchid</name>
    <dbReference type="NCBI Taxonomy" id="94219"/>
    <lineage>
        <taxon>Eukaryota</taxon>
        <taxon>Viridiplantae</taxon>
        <taxon>Streptophyta</taxon>
        <taxon>Embryophyta</taxon>
        <taxon>Tracheophyta</taxon>
        <taxon>Spermatophyta</taxon>
        <taxon>Magnoliopsida</taxon>
        <taxon>Liliopsida</taxon>
        <taxon>Asparagales</taxon>
        <taxon>Orchidaceae</taxon>
        <taxon>Epidendroideae</taxon>
        <taxon>Malaxideae</taxon>
        <taxon>Dendrobiinae</taxon>
        <taxon>Dendrobium</taxon>
    </lineage>
</organism>
<evidence type="ECO:0000313" key="5">
    <source>
        <dbReference type="Proteomes" id="UP000829196"/>
    </source>
</evidence>
<keyword evidence="5" id="KW-1185">Reference proteome</keyword>
<feature type="region of interest" description="Disordered" evidence="2">
    <location>
        <begin position="540"/>
        <end position="559"/>
    </location>
</feature>
<feature type="transmembrane region" description="Helical" evidence="3">
    <location>
        <begin position="324"/>
        <end position="347"/>
    </location>
</feature>
<feature type="region of interest" description="Disordered" evidence="2">
    <location>
        <begin position="258"/>
        <end position="283"/>
    </location>
</feature>
<feature type="region of interest" description="Disordered" evidence="2">
    <location>
        <begin position="1"/>
        <end position="36"/>
    </location>
</feature>
<evidence type="ECO:0000256" key="3">
    <source>
        <dbReference type="SAM" id="Phobius"/>
    </source>
</evidence>
<name>A0A8T3BYQ9_DENNO</name>
<reference evidence="4" key="1">
    <citation type="journal article" date="2022" name="Front. Genet.">
        <title>Chromosome-Scale Assembly of the Dendrobium nobile Genome Provides Insights Into the Molecular Mechanism of the Biosynthesis of the Medicinal Active Ingredient of Dendrobium.</title>
        <authorList>
            <person name="Xu Q."/>
            <person name="Niu S.-C."/>
            <person name="Li K.-L."/>
            <person name="Zheng P.-J."/>
            <person name="Zhang X.-J."/>
            <person name="Jia Y."/>
            <person name="Liu Y."/>
            <person name="Niu Y.-X."/>
            <person name="Yu L.-H."/>
            <person name="Chen D.-F."/>
            <person name="Zhang G.-Q."/>
        </authorList>
    </citation>
    <scope>NUCLEOTIDE SEQUENCE</scope>
    <source>
        <tissue evidence="4">Leaf</tissue>
    </source>
</reference>
<evidence type="ECO:0000313" key="4">
    <source>
        <dbReference type="EMBL" id="KAI0522349.1"/>
    </source>
</evidence>
<proteinExistence type="predicted"/>
<feature type="compositionally biased region" description="Acidic residues" evidence="2">
    <location>
        <begin position="549"/>
        <end position="559"/>
    </location>
</feature>
<keyword evidence="3" id="KW-0812">Transmembrane</keyword>
<keyword evidence="1" id="KW-0175">Coiled coil</keyword>
<dbReference type="Proteomes" id="UP000829196">
    <property type="component" value="Unassembled WGS sequence"/>
</dbReference>
<feature type="compositionally biased region" description="Basic and acidic residues" evidence="2">
    <location>
        <begin position="1"/>
        <end position="13"/>
    </location>
</feature>
<dbReference type="AlphaFoldDB" id="A0A8T3BYQ9"/>
<accession>A0A8T3BYQ9</accession>
<gene>
    <name evidence="4" type="ORF">KFK09_004728</name>
</gene>
<dbReference type="EMBL" id="JAGYWB010000005">
    <property type="protein sequence ID" value="KAI0522349.1"/>
    <property type="molecule type" value="Genomic_DNA"/>
</dbReference>
<evidence type="ECO:0000256" key="2">
    <source>
        <dbReference type="SAM" id="MobiDB-lite"/>
    </source>
</evidence>
<protein>
    <submittedName>
        <fullName evidence="4">Uncharacterized protein</fullName>
    </submittedName>
</protein>
<feature type="coiled-coil region" evidence="1">
    <location>
        <begin position="419"/>
        <end position="453"/>
    </location>
</feature>
<keyword evidence="3" id="KW-0472">Membrane</keyword>
<keyword evidence="3" id="KW-1133">Transmembrane helix</keyword>
<comment type="caution">
    <text evidence="4">The sequence shown here is derived from an EMBL/GenBank/DDBJ whole genome shotgun (WGS) entry which is preliminary data.</text>
</comment>
<sequence>MSGDHFPSRDSAVRENPVVPPVGRRRPDKGARADDLASTVTSDSLIIFRKKFHFPNDVVAVAPKRSDRAGVPPPGYLTICETHLRSGLRFPLPAELIEILMHCGVSISQFTYRGMSVTIGLIALFRDRGAILTPERLSRMGRFTSDAQGRITFRSKWLDMRTRDPAKSWANAYFFVKNEWGLAEKQGKLRDLPVPLHVGEEDIKRFLKVPDVEHLLYDVRYMNKYTEEEFLFKVGMSVQAGRSDARMLKLTSKIPERPAGVPKAATKRQTRGEDLQASKKKKLEGVATSKAAPVSSPSIIHIPENVLSHQCIGRRKAGDLVRDLLLISLFFFFFFGMTSNIFFSFFFQLSRRTELEVELTEALNHWNDEFVRVKYLHGEFKRKYDLKAKEVKILEEELYGCRTELANMVHSASLQNHQTDQLQIDLVEAQSMIAQLSKDQKSSAEKIAVLEAENKRSQTLIAEKEAVLTSLESSGVIEDFKKSIAFKIIIQDHVQEARDHIYEVEVKALEKQCVEEGFIRGFLKGIRLVQRKTGVEVEGLTPSQASDDFSSDSDGDEIESELQRAFALEADDEIVEIE</sequence>